<evidence type="ECO:0000313" key="3">
    <source>
        <dbReference type="Proteomes" id="UP000603865"/>
    </source>
</evidence>
<dbReference type="AlphaFoldDB" id="A0A918CII9"/>
<feature type="domain" description="Reverse transcriptase N-terminal" evidence="1">
    <location>
        <begin position="16"/>
        <end position="98"/>
    </location>
</feature>
<dbReference type="InterPro" id="IPR051083">
    <property type="entry name" value="GrpII_Intron_Splice-Mob/Def"/>
</dbReference>
<accession>A0A918CII9</accession>
<gene>
    <name evidence="2" type="ORF">GCM10008957_39090</name>
</gene>
<dbReference type="PANTHER" id="PTHR34047:SF10">
    <property type="entry name" value="GROUP II INTRON-ASSOCIATED OPEN READING FRAME"/>
    <property type="match status" value="1"/>
</dbReference>
<keyword evidence="3" id="KW-1185">Reference proteome</keyword>
<dbReference type="Pfam" id="PF13655">
    <property type="entry name" value="RVT_N"/>
    <property type="match status" value="1"/>
</dbReference>
<comment type="caution">
    <text evidence="2">The sequence shown here is derived from an EMBL/GenBank/DDBJ whole genome shotgun (WGS) entry which is preliminary data.</text>
</comment>
<proteinExistence type="predicted"/>
<organism evidence="2 3">
    <name type="scientific">Deinococcus ruber</name>
    <dbReference type="NCBI Taxonomy" id="1848197"/>
    <lineage>
        <taxon>Bacteria</taxon>
        <taxon>Thermotogati</taxon>
        <taxon>Deinococcota</taxon>
        <taxon>Deinococci</taxon>
        <taxon>Deinococcales</taxon>
        <taxon>Deinococcaceae</taxon>
        <taxon>Deinococcus</taxon>
    </lineage>
</organism>
<sequence length="132" mass="15162">MHVEYAANETKEQTRWNAVNWRQANRNVRNLRQRIFKAERTGDHRKVKSLQKLMLRSYANTLLSVRRVTQINAGKGTAGVDQVVIKTPEARGRLVDELHSYHPWQAAPTRRVYIPKSNGKLRPSGFQPSTTG</sequence>
<reference evidence="2" key="1">
    <citation type="journal article" date="2014" name="Int. J. Syst. Evol. Microbiol.">
        <title>Complete genome sequence of Corynebacterium casei LMG S-19264T (=DSM 44701T), isolated from a smear-ripened cheese.</title>
        <authorList>
            <consortium name="US DOE Joint Genome Institute (JGI-PGF)"/>
            <person name="Walter F."/>
            <person name="Albersmeier A."/>
            <person name="Kalinowski J."/>
            <person name="Ruckert C."/>
        </authorList>
    </citation>
    <scope>NUCLEOTIDE SEQUENCE</scope>
    <source>
        <strain evidence="2">JCM 31311</strain>
    </source>
</reference>
<dbReference type="PANTHER" id="PTHR34047">
    <property type="entry name" value="NUCLEAR INTRON MATURASE 1, MITOCHONDRIAL-RELATED"/>
    <property type="match status" value="1"/>
</dbReference>
<name>A0A918CII9_9DEIO</name>
<dbReference type="InterPro" id="IPR025960">
    <property type="entry name" value="RVT_N"/>
</dbReference>
<reference evidence="2" key="2">
    <citation type="submission" date="2020-09" db="EMBL/GenBank/DDBJ databases">
        <authorList>
            <person name="Sun Q."/>
            <person name="Ohkuma M."/>
        </authorList>
    </citation>
    <scope>NUCLEOTIDE SEQUENCE</scope>
    <source>
        <strain evidence="2">JCM 31311</strain>
    </source>
</reference>
<dbReference type="RefSeq" id="WP_229776316.1">
    <property type="nucleotide sequence ID" value="NZ_BMQL01000030.1"/>
</dbReference>
<dbReference type="Proteomes" id="UP000603865">
    <property type="component" value="Unassembled WGS sequence"/>
</dbReference>
<dbReference type="EMBL" id="BMQL01000030">
    <property type="protein sequence ID" value="GGR23330.1"/>
    <property type="molecule type" value="Genomic_DNA"/>
</dbReference>
<protein>
    <recommendedName>
        <fullName evidence="1">Reverse transcriptase N-terminal domain-containing protein</fullName>
    </recommendedName>
</protein>
<evidence type="ECO:0000259" key="1">
    <source>
        <dbReference type="Pfam" id="PF13655"/>
    </source>
</evidence>
<evidence type="ECO:0000313" key="2">
    <source>
        <dbReference type="EMBL" id="GGR23330.1"/>
    </source>
</evidence>